<dbReference type="KEGG" id="dwd:DSCW_46670"/>
<evidence type="ECO:0000313" key="3">
    <source>
        <dbReference type="Proteomes" id="UP000427769"/>
    </source>
</evidence>
<sequence length="316" mass="35176">MNKGIILISCLLLTLCVSCSNSTELHSQCKTHYTFRDGIPCETFMQEHLSADFLNVTFTERPEVSHDNNFWVFTWNGIDVILPPAAFEHVFLFKDSDGRYLLHLAAADDIRISLLANKNDAFEDVFAVSDIGEPEMITTAEGIAATKAMYGGAVRFSELMMLAYESTPEEITCCAERGEEEMGKVVALIMKEIDGPDIVAAYKGVGRYNGWLTKSRSGGQVEYRLNILSESDEEHVYQVTYQITEKAPYHTFPYLVGEANRNNAAQPPEWIPALEAALKKDSSEAWQDFLSAAEEGGISEKSCSSVRKIIVKKSTP</sequence>
<proteinExistence type="predicted"/>
<dbReference type="Proteomes" id="UP000427769">
    <property type="component" value="Chromosome"/>
</dbReference>
<evidence type="ECO:0008006" key="4">
    <source>
        <dbReference type="Google" id="ProtNLM"/>
    </source>
</evidence>
<dbReference type="EMBL" id="AP021875">
    <property type="protein sequence ID" value="BBO77250.1"/>
    <property type="molecule type" value="Genomic_DNA"/>
</dbReference>
<evidence type="ECO:0000313" key="2">
    <source>
        <dbReference type="EMBL" id="BBO77250.1"/>
    </source>
</evidence>
<keyword evidence="1" id="KW-0732">Signal</keyword>
<accession>A0A5K7Z902</accession>
<feature type="chain" id="PRO_5024436923" description="Lipoprotein" evidence="1">
    <location>
        <begin position="23"/>
        <end position="316"/>
    </location>
</feature>
<organism evidence="2 3">
    <name type="scientific">Desulfosarcina widdelii</name>
    <dbReference type="NCBI Taxonomy" id="947919"/>
    <lineage>
        <taxon>Bacteria</taxon>
        <taxon>Pseudomonadati</taxon>
        <taxon>Thermodesulfobacteriota</taxon>
        <taxon>Desulfobacteria</taxon>
        <taxon>Desulfobacterales</taxon>
        <taxon>Desulfosarcinaceae</taxon>
        <taxon>Desulfosarcina</taxon>
    </lineage>
</organism>
<feature type="signal peptide" evidence="1">
    <location>
        <begin position="1"/>
        <end position="22"/>
    </location>
</feature>
<evidence type="ECO:0000256" key="1">
    <source>
        <dbReference type="SAM" id="SignalP"/>
    </source>
</evidence>
<protein>
    <recommendedName>
        <fullName evidence="4">Lipoprotein</fullName>
    </recommendedName>
</protein>
<dbReference type="AlphaFoldDB" id="A0A5K7Z902"/>
<gene>
    <name evidence="2" type="ORF">DSCW_46670</name>
</gene>
<name>A0A5K7Z902_9BACT</name>
<keyword evidence="3" id="KW-1185">Reference proteome</keyword>
<reference evidence="2 3" key="1">
    <citation type="submission" date="2019-11" db="EMBL/GenBank/DDBJ databases">
        <title>Comparative genomics of hydrocarbon-degrading Desulfosarcina strains.</title>
        <authorList>
            <person name="Watanabe M."/>
            <person name="Kojima H."/>
            <person name="Fukui M."/>
        </authorList>
    </citation>
    <scope>NUCLEOTIDE SEQUENCE [LARGE SCALE GENOMIC DNA]</scope>
    <source>
        <strain evidence="2 3">PP31</strain>
    </source>
</reference>